<dbReference type="EMBL" id="MIGZ01000034">
    <property type="protein sequence ID" value="ODQ94694.1"/>
    <property type="molecule type" value="Genomic_DNA"/>
</dbReference>
<comment type="caution">
    <text evidence="2">The sequence shown here is derived from an EMBL/GenBank/DDBJ whole genome shotgun (WGS) entry which is preliminary data.</text>
</comment>
<feature type="domain" description="ORC1/DEAH AAA+ ATPase" evidence="1">
    <location>
        <begin position="27"/>
        <end position="119"/>
    </location>
</feature>
<dbReference type="Gene3D" id="3.40.50.300">
    <property type="entry name" value="P-loop containing nucleotide triphosphate hydrolases"/>
    <property type="match status" value="1"/>
</dbReference>
<gene>
    <name evidence="2" type="ORF">BHQ17_08260</name>
</gene>
<sequence length="696" mass="73291">MPVEWVTAPPEPILDAVDTGVSERAGAVLIGPAGVGKTTLARAAADRFGARFDRVDWVTATTPMSAVPFAAVSHLIDIPSAGKTAEVLRTGRETLGDGRLLVVDDAHLLDRLSAALIYQLAVSATATLIVTVAPNGVVAEQISTLWQDGLLEHVELQPPGHDERRLATVVDDFVRSLPDAGQRALRFLAVDDPLPLTSVVALLGRDALDEAQSCGAIVIDQDRVRPAHPLFVDAVRDALGGPELRRLRTEVIDRLAAAPDDGVVARLRRAVLALDCDSPQPPAEVVTAAEEALRLGDLVLSERLGRAALRRAPDLRTRLTLGYALAWQGRGRDADAVLDEVDPSALSETELMAWALPRAANQFWMLSEPERATAFLQATRNRVTSPSARTTLDALSATFAMNAGSPARAKQIADEVLSSQAADDTAVGWAAAAAALSAARMGRFGEVDALAERAIAAGHPGLLRFTSGFGQTTALAMTAALDDAQALGQRLADFAQLQQPGRAIGDVLVADVLIAKGELEEAVRLLRPAAAALAPTGYSWGPLAWMLLAQALGQLGATVEAGKALSRAESRHGLKSMLFAPELALARAWTTAARRDQHGAVAAARDAVRSAERGGQWAVALRALLDAVRLGDMRAVDALTRIGAECDCAVGQLALEHARALVARNANALADVSARYAAIGMKRAAEDASAQSRAQR</sequence>
<dbReference type="Proteomes" id="UP000094243">
    <property type="component" value="Unassembled WGS sequence"/>
</dbReference>
<evidence type="ECO:0000313" key="3">
    <source>
        <dbReference type="Proteomes" id="UP000094243"/>
    </source>
</evidence>
<keyword evidence="3" id="KW-1185">Reference proteome</keyword>
<dbReference type="RefSeq" id="WP_069404725.1">
    <property type="nucleotide sequence ID" value="NZ_MIGZ01000034.1"/>
</dbReference>
<evidence type="ECO:0000259" key="1">
    <source>
        <dbReference type="Pfam" id="PF13401"/>
    </source>
</evidence>
<name>A0A1E3RXX5_9MYCO</name>
<dbReference type="GO" id="GO:0016887">
    <property type="term" value="F:ATP hydrolysis activity"/>
    <property type="evidence" value="ECO:0007669"/>
    <property type="project" value="InterPro"/>
</dbReference>
<dbReference type="InterPro" id="IPR027417">
    <property type="entry name" value="P-loop_NTPase"/>
</dbReference>
<dbReference type="Pfam" id="PF13401">
    <property type="entry name" value="AAA_22"/>
    <property type="match status" value="1"/>
</dbReference>
<organism evidence="2 3">
    <name type="scientific">Mycolicibacterium holsaticum</name>
    <dbReference type="NCBI Taxonomy" id="152142"/>
    <lineage>
        <taxon>Bacteria</taxon>
        <taxon>Bacillati</taxon>
        <taxon>Actinomycetota</taxon>
        <taxon>Actinomycetes</taxon>
        <taxon>Mycobacteriales</taxon>
        <taxon>Mycobacteriaceae</taxon>
        <taxon>Mycolicibacterium</taxon>
    </lineage>
</organism>
<proteinExistence type="predicted"/>
<evidence type="ECO:0000313" key="2">
    <source>
        <dbReference type="EMBL" id="ODQ94694.1"/>
    </source>
</evidence>
<dbReference type="InterPro" id="IPR049945">
    <property type="entry name" value="AAA_22"/>
</dbReference>
<reference evidence="3" key="1">
    <citation type="submission" date="2016-09" db="EMBL/GenBank/DDBJ databases">
        <authorList>
            <person name="Greninger A.L."/>
            <person name="Jerome K.R."/>
            <person name="Mcnair B."/>
            <person name="Wallis C."/>
            <person name="Fang F."/>
        </authorList>
    </citation>
    <scope>NUCLEOTIDE SEQUENCE [LARGE SCALE GENOMIC DNA]</scope>
    <source>
        <strain evidence="3">M7</strain>
    </source>
</reference>
<dbReference type="SUPFAM" id="SSF52540">
    <property type="entry name" value="P-loop containing nucleoside triphosphate hydrolases"/>
    <property type="match status" value="1"/>
</dbReference>
<accession>A0A1E3RXX5</accession>
<dbReference type="OrthoDB" id="4590630at2"/>
<protein>
    <submittedName>
        <fullName evidence="2">AAA family ATPase</fullName>
    </submittedName>
</protein>
<dbReference type="AlphaFoldDB" id="A0A1E3RXX5"/>